<evidence type="ECO:0000259" key="5">
    <source>
        <dbReference type="PROSITE" id="PS50932"/>
    </source>
</evidence>
<dbReference type="SUPFAM" id="SSF47413">
    <property type="entry name" value="lambda repressor-like DNA-binding domains"/>
    <property type="match status" value="1"/>
</dbReference>
<organism evidence="6 7">
    <name type="scientific">Thalassobacterium sedimentorum</name>
    <dbReference type="NCBI Taxonomy" id="3041258"/>
    <lineage>
        <taxon>Bacteria</taxon>
        <taxon>Pseudomonadati</taxon>
        <taxon>Verrucomicrobiota</taxon>
        <taxon>Opitutia</taxon>
        <taxon>Puniceicoccales</taxon>
        <taxon>Coraliomargaritaceae</taxon>
        <taxon>Thalassobacterium</taxon>
    </lineage>
</organism>
<keyword evidence="2" id="KW-0805">Transcription regulation</keyword>
<dbReference type="CDD" id="cd01392">
    <property type="entry name" value="HTH_LacI"/>
    <property type="match status" value="1"/>
</dbReference>
<dbReference type="PANTHER" id="PTHR30146:SF148">
    <property type="entry name" value="HTH-TYPE TRANSCRIPTIONAL REPRESSOR PURR-RELATED"/>
    <property type="match status" value="1"/>
</dbReference>
<keyword evidence="4" id="KW-0804">Transcription</keyword>
<dbReference type="PANTHER" id="PTHR30146">
    <property type="entry name" value="LACI-RELATED TRANSCRIPTIONAL REPRESSOR"/>
    <property type="match status" value="1"/>
</dbReference>
<evidence type="ECO:0000256" key="1">
    <source>
        <dbReference type="ARBA" id="ARBA00022491"/>
    </source>
</evidence>
<dbReference type="InterPro" id="IPR010982">
    <property type="entry name" value="Lambda_DNA-bd_dom_sf"/>
</dbReference>
<dbReference type="RefSeq" id="WP_308984810.1">
    <property type="nucleotide sequence ID" value="NZ_JARXIC010000010.1"/>
</dbReference>
<accession>A0ABU1AHN6</accession>
<evidence type="ECO:0000313" key="6">
    <source>
        <dbReference type="EMBL" id="MDQ8194330.1"/>
    </source>
</evidence>
<dbReference type="PROSITE" id="PS50932">
    <property type="entry name" value="HTH_LACI_2"/>
    <property type="match status" value="1"/>
</dbReference>
<evidence type="ECO:0000256" key="2">
    <source>
        <dbReference type="ARBA" id="ARBA00023015"/>
    </source>
</evidence>
<dbReference type="SUPFAM" id="SSF53822">
    <property type="entry name" value="Periplasmic binding protein-like I"/>
    <property type="match status" value="1"/>
</dbReference>
<name>A0ABU1AHN6_9BACT</name>
<dbReference type="Gene3D" id="3.40.50.2300">
    <property type="match status" value="2"/>
</dbReference>
<evidence type="ECO:0000256" key="3">
    <source>
        <dbReference type="ARBA" id="ARBA00023125"/>
    </source>
</evidence>
<evidence type="ECO:0000313" key="7">
    <source>
        <dbReference type="Proteomes" id="UP001243717"/>
    </source>
</evidence>
<dbReference type="Pfam" id="PF00356">
    <property type="entry name" value="LacI"/>
    <property type="match status" value="1"/>
</dbReference>
<keyword evidence="3 6" id="KW-0238">DNA-binding</keyword>
<proteinExistence type="predicted"/>
<keyword evidence="1" id="KW-0678">Repressor</keyword>
<dbReference type="Gene3D" id="1.10.260.40">
    <property type="entry name" value="lambda repressor-like DNA-binding domains"/>
    <property type="match status" value="1"/>
</dbReference>
<dbReference type="SMART" id="SM00354">
    <property type="entry name" value="HTH_LACI"/>
    <property type="match status" value="1"/>
</dbReference>
<dbReference type="GO" id="GO:0003677">
    <property type="term" value="F:DNA binding"/>
    <property type="evidence" value="ECO:0007669"/>
    <property type="project" value="UniProtKB-KW"/>
</dbReference>
<dbReference type="InterPro" id="IPR000843">
    <property type="entry name" value="HTH_LacI"/>
</dbReference>
<keyword evidence="7" id="KW-1185">Reference proteome</keyword>
<dbReference type="InterPro" id="IPR028082">
    <property type="entry name" value="Peripla_BP_I"/>
</dbReference>
<protein>
    <submittedName>
        <fullName evidence="6">LacI family DNA-binding transcriptional regulator</fullName>
    </submittedName>
</protein>
<dbReference type="EMBL" id="JARXIC010000010">
    <property type="protein sequence ID" value="MDQ8194330.1"/>
    <property type="molecule type" value="Genomic_DNA"/>
</dbReference>
<comment type="caution">
    <text evidence="6">The sequence shown here is derived from an EMBL/GenBank/DDBJ whole genome shotgun (WGS) entry which is preliminary data.</text>
</comment>
<evidence type="ECO:0000256" key="4">
    <source>
        <dbReference type="ARBA" id="ARBA00023163"/>
    </source>
</evidence>
<sequence length="336" mass="38329">MKRRVTLKAIAESAGVHVSTVSLALRDHHRISAEVRKKIQDLAVEMGYRPDPSMRALCAYRHAVRPRDVQSGLAYLTNFDSSVPYQRLVRDNARRRAEELGYNLIEYNLLEQDISLERLKSIWWSQGLRGIIVGPFRNQTKLELNLDQWPVVAVGHSVQEPNFNRVTTHHLQNMLTHLEELHSRGYRRVGLCLPTNLDERTGGQIHAAYLLDSKMAALQSPPPVFAQWPALDGIEEWVRQHRIEAVIGHVDHYKALLACGFEIPRQIGFSVLTISRDQQQWADLAGFDEMTEELSANMVDFLVSLIHEQAKGVLNPQRFFLVSGNFRDGNSLRPKC</sequence>
<dbReference type="Proteomes" id="UP001243717">
    <property type="component" value="Unassembled WGS sequence"/>
</dbReference>
<feature type="domain" description="HTH lacI-type" evidence="5">
    <location>
        <begin position="5"/>
        <end position="59"/>
    </location>
</feature>
<gene>
    <name evidence="6" type="ORF">QEH59_07830</name>
</gene>
<reference evidence="6 7" key="1">
    <citation type="submission" date="2023-04" db="EMBL/GenBank/DDBJ databases">
        <title>A novel bacteria isolated from coastal sediment.</title>
        <authorList>
            <person name="Liu X.-J."/>
            <person name="Du Z.-J."/>
        </authorList>
    </citation>
    <scope>NUCLEOTIDE SEQUENCE [LARGE SCALE GENOMIC DNA]</scope>
    <source>
        <strain evidence="6 7">SDUM461004</strain>
    </source>
</reference>